<protein>
    <recommendedName>
        <fullName evidence="2">DUF945 domain-containing protein</fullName>
    </recommendedName>
</protein>
<reference evidence="1" key="1">
    <citation type="journal article" date="2015" name="Nature">
        <title>Complex archaea that bridge the gap between prokaryotes and eukaryotes.</title>
        <authorList>
            <person name="Spang A."/>
            <person name="Saw J.H."/>
            <person name="Jorgensen S.L."/>
            <person name="Zaremba-Niedzwiedzka K."/>
            <person name="Martijn J."/>
            <person name="Lind A.E."/>
            <person name="van Eijk R."/>
            <person name="Schleper C."/>
            <person name="Guy L."/>
            <person name="Ettema T.J."/>
        </authorList>
    </citation>
    <scope>NUCLEOTIDE SEQUENCE</scope>
</reference>
<name>A0A0F9VCG7_9ZZZZ</name>
<evidence type="ECO:0000313" key="1">
    <source>
        <dbReference type="EMBL" id="KKN97447.1"/>
    </source>
</evidence>
<comment type="caution">
    <text evidence="1">The sequence shown here is derived from an EMBL/GenBank/DDBJ whole genome shotgun (WGS) entry which is preliminary data.</text>
</comment>
<evidence type="ECO:0008006" key="2">
    <source>
        <dbReference type="Google" id="ProtNLM"/>
    </source>
</evidence>
<accession>A0A0F9VCG7</accession>
<sequence>MLARTGISLATTTLLLLSSTSAFAVDAEAFAERLKAVAQKQNMSLTFDSAEADGENVVLKGVSGAKADGKGKVAEITFENVSGSTPDGWDVERVAFPDFDETEDSTRTQIGGMVVEGLELVGTSATDVPAAMKFSDFYFESATIGSVEVEKDGKKIFSLADASLSNEIGDDGAFTAEFDFGSFTADLTSGDDPEATKTIQEVGYSTLSGEISGSATWTPASGLLELDPFDINLKDAGSLSFTYGISGYTPAFIESLQQLQQQMAANPDNQQASGMAVMGLISQLYLNAADITFVDDSLTGKLLDYYAEKNGQTREQLIEGLIGMLPMFLSYLQNPDFQKDVTDAVTAYLNDPKSLSITVAPANPVPATQLIGAAMGAPQTLPSVLSLTVSAND</sequence>
<proteinExistence type="predicted"/>
<gene>
    <name evidence="1" type="ORF">LCGC14_0158660</name>
</gene>
<dbReference type="AlphaFoldDB" id="A0A0F9VCG7"/>
<dbReference type="EMBL" id="LAZR01000058">
    <property type="protein sequence ID" value="KKN97447.1"/>
    <property type="molecule type" value="Genomic_DNA"/>
</dbReference>
<organism evidence="1">
    <name type="scientific">marine sediment metagenome</name>
    <dbReference type="NCBI Taxonomy" id="412755"/>
    <lineage>
        <taxon>unclassified sequences</taxon>
        <taxon>metagenomes</taxon>
        <taxon>ecological metagenomes</taxon>
    </lineage>
</organism>